<dbReference type="PANTHER" id="PTHR19384:SF109">
    <property type="entry name" value="SULFITE REDUCTASE [NADPH] FLAVOPROTEIN COMPONENT"/>
    <property type="match status" value="1"/>
</dbReference>
<dbReference type="GO" id="GO:0050660">
    <property type="term" value="F:flavin adenine dinucleotide binding"/>
    <property type="evidence" value="ECO:0007669"/>
    <property type="project" value="TreeGrafter"/>
</dbReference>
<dbReference type="PROSITE" id="PS50902">
    <property type="entry name" value="FLAVODOXIN_LIKE"/>
    <property type="match status" value="1"/>
</dbReference>
<dbReference type="PRINTS" id="PR00369">
    <property type="entry name" value="FLAVODOXIN"/>
</dbReference>
<dbReference type="Pfam" id="PF00258">
    <property type="entry name" value="Flavodoxin_1"/>
    <property type="match status" value="1"/>
</dbReference>
<name>A0A7S0IWG7_9EUKA</name>
<dbReference type="SUPFAM" id="SSF52218">
    <property type="entry name" value="Flavoproteins"/>
    <property type="match status" value="1"/>
</dbReference>
<dbReference type="AlphaFoldDB" id="A0A7S0IWG7"/>
<evidence type="ECO:0000256" key="1">
    <source>
        <dbReference type="ARBA" id="ARBA00022630"/>
    </source>
</evidence>
<sequence length="265" mass="28484">MSGMEEKSGESPSRALLIYGSETGNAHRGLIKCSEYWRAHSDGSYVIADVLSGNEVLDSLEELAQKYDVLLIATSSFGEGDPPYNFVQFLIKLVRAKEEGVGASPLQGMQHSVLGYGQSVYPTFQNTPRYVDKILGDLGSRRFAKRVELDEGQDESASGAEVEPESFGSGGGIRDGVAARAHVGRDAGVGEWREAVCAALKLARKSAMLPPVCAWHEPGDGNLLEKSVTELVGVRPERIADASQPYLMLALLVALVAGAYFVYLS</sequence>
<dbReference type="InterPro" id="IPR001094">
    <property type="entry name" value="Flavdoxin-like"/>
</dbReference>
<protein>
    <recommendedName>
        <fullName evidence="4">Flavodoxin-like domain-containing protein</fullName>
    </recommendedName>
</protein>
<organism evidence="5">
    <name type="scientific">Calcidiscus leptoporus</name>
    <dbReference type="NCBI Taxonomy" id="127549"/>
    <lineage>
        <taxon>Eukaryota</taxon>
        <taxon>Haptista</taxon>
        <taxon>Haptophyta</taxon>
        <taxon>Prymnesiophyceae</taxon>
        <taxon>Coccolithales</taxon>
        <taxon>Calcidiscaceae</taxon>
        <taxon>Calcidiscus</taxon>
    </lineage>
</organism>
<keyword evidence="1" id="KW-0285">Flavoprotein</keyword>
<evidence type="ECO:0000256" key="3">
    <source>
        <dbReference type="SAM" id="Phobius"/>
    </source>
</evidence>
<keyword evidence="3" id="KW-1133">Transmembrane helix</keyword>
<evidence type="ECO:0000259" key="4">
    <source>
        <dbReference type="PROSITE" id="PS50902"/>
    </source>
</evidence>
<proteinExistence type="predicted"/>
<gene>
    <name evidence="5" type="ORF">CLEP1334_LOCUS8744</name>
</gene>
<dbReference type="PANTHER" id="PTHR19384">
    <property type="entry name" value="NITRIC OXIDE SYNTHASE-RELATED"/>
    <property type="match status" value="1"/>
</dbReference>
<feature type="domain" description="Flavodoxin-like" evidence="4">
    <location>
        <begin position="15"/>
        <end position="172"/>
    </location>
</feature>
<dbReference type="Gene3D" id="3.40.50.360">
    <property type="match status" value="1"/>
</dbReference>
<dbReference type="InterPro" id="IPR029039">
    <property type="entry name" value="Flavoprotein-like_sf"/>
</dbReference>
<feature type="region of interest" description="Disordered" evidence="2">
    <location>
        <begin position="149"/>
        <end position="171"/>
    </location>
</feature>
<dbReference type="EMBL" id="HBER01017346">
    <property type="protein sequence ID" value="CAD8533489.1"/>
    <property type="molecule type" value="Transcribed_RNA"/>
</dbReference>
<keyword evidence="3" id="KW-0472">Membrane</keyword>
<dbReference type="GO" id="GO:0010181">
    <property type="term" value="F:FMN binding"/>
    <property type="evidence" value="ECO:0007669"/>
    <property type="project" value="InterPro"/>
</dbReference>
<accession>A0A7S0IWG7</accession>
<dbReference type="GO" id="GO:0005829">
    <property type="term" value="C:cytosol"/>
    <property type="evidence" value="ECO:0007669"/>
    <property type="project" value="TreeGrafter"/>
</dbReference>
<reference evidence="5" key="1">
    <citation type="submission" date="2021-01" db="EMBL/GenBank/DDBJ databases">
        <authorList>
            <person name="Corre E."/>
            <person name="Pelletier E."/>
            <person name="Niang G."/>
            <person name="Scheremetjew M."/>
            <person name="Finn R."/>
            <person name="Kale V."/>
            <person name="Holt S."/>
            <person name="Cochrane G."/>
            <person name="Meng A."/>
            <person name="Brown T."/>
            <person name="Cohen L."/>
        </authorList>
    </citation>
    <scope>NUCLEOTIDE SEQUENCE</scope>
    <source>
        <strain evidence="5">RCC1130</strain>
    </source>
</reference>
<dbReference type="GO" id="GO:0004783">
    <property type="term" value="F:sulfite reductase (NADPH) activity"/>
    <property type="evidence" value="ECO:0007669"/>
    <property type="project" value="TreeGrafter"/>
</dbReference>
<keyword evidence="3" id="KW-0812">Transmembrane</keyword>
<feature type="transmembrane region" description="Helical" evidence="3">
    <location>
        <begin position="246"/>
        <end position="264"/>
    </location>
</feature>
<evidence type="ECO:0000256" key="2">
    <source>
        <dbReference type="SAM" id="MobiDB-lite"/>
    </source>
</evidence>
<evidence type="ECO:0000313" key="5">
    <source>
        <dbReference type="EMBL" id="CAD8533489.1"/>
    </source>
</evidence>
<dbReference type="InterPro" id="IPR008254">
    <property type="entry name" value="Flavodoxin/NO_synth"/>
</dbReference>